<dbReference type="EMBL" id="BK015008">
    <property type="protein sequence ID" value="DAD86781.1"/>
    <property type="molecule type" value="Genomic_DNA"/>
</dbReference>
<organism evidence="1">
    <name type="scientific">Siphoviridae sp. ct91l7</name>
    <dbReference type="NCBI Taxonomy" id="2826173"/>
    <lineage>
        <taxon>Viruses</taxon>
        <taxon>Duplodnaviria</taxon>
        <taxon>Heunggongvirae</taxon>
        <taxon>Uroviricota</taxon>
        <taxon>Caudoviricetes</taxon>
    </lineage>
</organism>
<accession>A0A8S5MWK0</accession>
<proteinExistence type="predicted"/>
<name>A0A8S5MWK0_9CAUD</name>
<evidence type="ECO:0000313" key="1">
    <source>
        <dbReference type="EMBL" id="DAD86781.1"/>
    </source>
</evidence>
<reference evidence="1" key="1">
    <citation type="journal article" date="2021" name="Proc. Natl. Acad. Sci. U.S.A.">
        <title>A Catalog of Tens of Thousands of Viruses from Human Metagenomes Reveals Hidden Associations with Chronic Diseases.</title>
        <authorList>
            <person name="Tisza M.J."/>
            <person name="Buck C.B."/>
        </authorList>
    </citation>
    <scope>NUCLEOTIDE SEQUENCE</scope>
    <source>
        <strain evidence="1">Ct91l7</strain>
    </source>
</reference>
<sequence length="94" mass="10551">MMREMIQQAVDERIHTIAAVEDRMVRAHGEYVPTTQAAELLNVSPVTVRRMLADGRLTGTGGEKPLVMVRSMAHMAETGRTRKQKYPDFAIIGR</sequence>
<protein>
    <submittedName>
        <fullName evidence="1">Transcriptional regulators of sugar metabolism</fullName>
    </submittedName>
</protein>